<dbReference type="EMBL" id="JAJSOF020000036">
    <property type="protein sequence ID" value="KAJ4428935.1"/>
    <property type="molecule type" value="Genomic_DNA"/>
</dbReference>
<feature type="region of interest" description="Disordered" evidence="1">
    <location>
        <begin position="1"/>
        <end position="122"/>
    </location>
</feature>
<feature type="compositionally biased region" description="Polar residues" evidence="1">
    <location>
        <begin position="103"/>
        <end position="113"/>
    </location>
</feature>
<feature type="region of interest" description="Disordered" evidence="1">
    <location>
        <begin position="372"/>
        <end position="411"/>
    </location>
</feature>
<comment type="caution">
    <text evidence="3">The sequence shown here is derived from an EMBL/GenBank/DDBJ whole genome shotgun (WGS) entry which is preliminary data.</text>
</comment>
<accession>A0ABQ8S4W0</accession>
<dbReference type="PANTHER" id="PTHR45884:SF2">
    <property type="entry name" value="N-ACETYLTRANSFERASE ECO"/>
    <property type="match status" value="1"/>
</dbReference>
<proteinExistence type="predicted"/>
<keyword evidence="4" id="KW-1185">Reference proteome</keyword>
<name>A0ABQ8S4W0_PERAM</name>
<feature type="region of interest" description="Disordered" evidence="1">
    <location>
        <begin position="281"/>
        <end position="344"/>
    </location>
</feature>
<evidence type="ECO:0000313" key="3">
    <source>
        <dbReference type="EMBL" id="KAJ4428935.1"/>
    </source>
</evidence>
<feature type="compositionally biased region" description="Basic and acidic residues" evidence="1">
    <location>
        <begin position="89"/>
        <end position="102"/>
    </location>
</feature>
<sequence length="578" mass="65264">MMATSLVEEILDKVDITPPKSARKRIVFTESPKDENSDSTLGHMSPLESSPDRYSSPPPSPQWLMETPPKRNMQHWLNQSPFGPIQNKTEVRRSPRLSRYEVHTSSLAKSPQMKTPRKNSRTLEKRKIGQVTDIELAIETPMKTPHKDNKTQEKCKLGPITDLELVEESPMKESSQMRLMTPFKRLGGKAKITEETPKQKSQILVVSETPDVNSPAAPVKLLQRMRPDDEPVTVLKSVHTNAGVCKFSSLPASSFYQTSRARASLFSEPLSKPIRFVPAYSSSQKRKRSLSNDSFRPYKRYLPSSRNKKPRRLKLGEINAGVRHKIQKPKKKIKKQYPADCSQPKVTPEDRIVAYLDKLEPLVTEIQSHINSQANNLPSDDSTEKDASAPAEAESETPSPPPTPLPDPSKKFFKYGRTSKLNSRATITVNNNINVTNVKRPRGVKRPWKSIGENQYIIDAGQKRFGVTQCKECGIVYHIGDPQDEMSHQKYHDQVNSVTYSAWKQERVVARYGLERVILVKPSDSKSWLNKVKDVLEMVDKELGYADTGLASLAPDSHVRNNLIQASLVWTPHGKHNS</sequence>
<feature type="compositionally biased region" description="Pro residues" evidence="1">
    <location>
        <begin position="398"/>
        <end position="407"/>
    </location>
</feature>
<dbReference type="InterPro" id="IPR028005">
    <property type="entry name" value="AcTrfase_ESCO_Znf_dom"/>
</dbReference>
<dbReference type="Pfam" id="PF13878">
    <property type="entry name" value="zf-C2H2_3"/>
    <property type="match status" value="1"/>
</dbReference>
<protein>
    <recommendedName>
        <fullName evidence="2">N-acetyltransferase ESCO zinc-finger domain-containing protein</fullName>
    </recommendedName>
</protein>
<evidence type="ECO:0000259" key="2">
    <source>
        <dbReference type="Pfam" id="PF13878"/>
    </source>
</evidence>
<evidence type="ECO:0000313" key="4">
    <source>
        <dbReference type="Proteomes" id="UP001148838"/>
    </source>
</evidence>
<evidence type="ECO:0000256" key="1">
    <source>
        <dbReference type="SAM" id="MobiDB-lite"/>
    </source>
</evidence>
<feature type="compositionally biased region" description="Basic residues" evidence="1">
    <location>
        <begin position="322"/>
        <end position="335"/>
    </location>
</feature>
<dbReference type="Proteomes" id="UP001148838">
    <property type="component" value="Unassembled WGS sequence"/>
</dbReference>
<feature type="domain" description="N-acetyltransferase ESCO zinc-finger" evidence="2">
    <location>
        <begin position="455"/>
        <end position="494"/>
    </location>
</feature>
<dbReference type="PANTHER" id="PTHR45884">
    <property type="entry name" value="N-ACETYLTRANSFERASE ECO"/>
    <property type="match status" value="1"/>
</dbReference>
<organism evidence="3 4">
    <name type="scientific">Periplaneta americana</name>
    <name type="common">American cockroach</name>
    <name type="synonym">Blatta americana</name>
    <dbReference type="NCBI Taxonomy" id="6978"/>
    <lineage>
        <taxon>Eukaryota</taxon>
        <taxon>Metazoa</taxon>
        <taxon>Ecdysozoa</taxon>
        <taxon>Arthropoda</taxon>
        <taxon>Hexapoda</taxon>
        <taxon>Insecta</taxon>
        <taxon>Pterygota</taxon>
        <taxon>Neoptera</taxon>
        <taxon>Polyneoptera</taxon>
        <taxon>Dictyoptera</taxon>
        <taxon>Blattodea</taxon>
        <taxon>Blattoidea</taxon>
        <taxon>Blattidae</taxon>
        <taxon>Blattinae</taxon>
        <taxon>Periplaneta</taxon>
    </lineage>
</organism>
<gene>
    <name evidence="3" type="ORF">ANN_25931</name>
</gene>
<reference evidence="3 4" key="1">
    <citation type="journal article" date="2022" name="Allergy">
        <title>Genome assembly and annotation of Periplaneta americana reveal a comprehensive cockroach allergen profile.</title>
        <authorList>
            <person name="Wang L."/>
            <person name="Xiong Q."/>
            <person name="Saelim N."/>
            <person name="Wang L."/>
            <person name="Nong W."/>
            <person name="Wan A.T."/>
            <person name="Shi M."/>
            <person name="Liu X."/>
            <person name="Cao Q."/>
            <person name="Hui J.H.L."/>
            <person name="Sookrung N."/>
            <person name="Leung T.F."/>
            <person name="Tungtrongchitr A."/>
            <person name="Tsui S.K.W."/>
        </authorList>
    </citation>
    <scope>NUCLEOTIDE SEQUENCE [LARGE SCALE GENOMIC DNA]</scope>
    <source>
        <strain evidence="3">PWHHKU_190912</strain>
    </source>
</reference>